<dbReference type="GO" id="GO:0050568">
    <property type="term" value="F:protein-glutamine glutaminase activity"/>
    <property type="evidence" value="ECO:0007669"/>
    <property type="project" value="UniProtKB-UniRule"/>
</dbReference>
<name>A0A1G9EFE9_9RHOB</name>
<dbReference type="InterPro" id="IPR038592">
    <property type="entry name" value="CheD-like_sf"/>
</dbReference>
<reference evidence="4 5" key="1">
    <citation type="submission" date="2016-10" db="EMBL/GenBank/DDBJ databases">
        <authorList>
            <person name="de Groot N.N."/>
        </authorList>
    </citation>
    <scope>NUCLEOTIDE SEQUENCE [LARGE SCALE GENOMIC DNA]</scope>
    <source>
        <strain evidence="4 5">DSM 25294</strain>
    </source>
</reference>
<evidence type="ECO:0000256" key="2">
    <source>
        <dbReference type="ARBA" id="ARBA00022801"/>
    </source>
</evidence>
<keyword evidence="2 3" id="KW-0378">Hydrolase</keyword>
<dbReference type="InterPro" id="IPR011324">
    <property type="entry name" value="Cytotoxic_necrot_fac-like_cat"/>
</dbReference>
<accession>A0A1G9EFE9</accession>
<dbReference type="EC" id="3.5.1.44" evidence="3"/>
<dbReference type="InterPro" id="IPR005659">
    <property type="entry name" value="Chemorcpt_Glu_NH3ase_CheD"/>
</dbReference>
<evidence type="ECO:0000313" key="4">
    <source>
        <dbReference type="EMBL" id="SDK74869.1"/>
    </source>
</evidence>
<dbReference type="HAMAP" id="MF_01440">
    <property type="entry name" value="CheD"/>
    <property type="match status" value="1"/>
</dbReference>
<proteinExistence type="inferred from homology"/>
<dbReference type="OrthoDB" id="9807202at2"/>
<dbReference type="Pfam" id="PF03975">
    <property type="entry name" value="CheD"/>
    <property type="match status" value="1"/>
</dbReference>
<dbReference type="GO" id="GO:0006935">
    <property type="term" value="P:chemotaxis"/>
    <property type="evidence" value="ECO:0007669"/>
    <property type="project" value="UniProtKB-UniRule"/>
</dbReference>
<comment type="similarity">
    <text evidence="3">Belongs to the CheD family.</text>
</comment>
<comment type="function">
    <text evidence="3">Probably deamidates glutamine residues to glutamate on methyl-accepting chemotaxis receptors (MCPs), playing an important role in chemotaxis.</text>
</comment>
<sequence>MRANVLHVTQGEHAVSACPETYITTLLGSCVSTCLWDPCAGLGGMNHILVPDGKSGDITSRSIGTNAMELLINDLLQHGAKKSRLQAKLFGGARMISGLSDIGEANAKLAEEFCRREGIPCLASSLVGTQGRRIQFWPATGKARRQFLQAVPEESIDLALKPLRSDTTEIELF</sequence>
<dbReference type="STRING" id="571298.SAMN04488026_105213"/>
<dbReference type="CDD" id="cd16352">
    <property type="entry name" value="CheD"/>
    <property type="match status" value="1"/>
</dbReference>
<keyword evidence="5" id="KW-1185">Reference proteome</keyword>
<dbReference type="AlphaFoldDB" id="A0A1G9EFE9"/>
<dbReference type="SUPFAM" id="SSF64438">
    <property type="entry name" value="CNF1/YfiH-like putative cysteine hydrolases"/>
    <property type="match status" value="1"/>
</dbReference>
<evidence type="ECO:0000256" key="1">
    <source>
        <dbReference type="ARBA" id="ARBA00022500"/>
    </source>
</evidence>
<comment type="catalytic activity">
    <reaction evidence="3">
        <text>L-glutaminyl-[protein] + H2O = L-glutamyl-[protein] + NH4(+)</text>
        <dbReference type="Rhea" id="RHEA:16441"/>
        <dbReference type="Rhea" id="RHEA-COMP:10207"/>
        <dbReference type="Rhea" id="RHEA-COMP:10208"/>
        <dbReference type="ChEBI" id="CHEBI:15377"/>
        <dbReference type="ChEBI" id="CHEBI:28938"/>
        <dbReference type="ChEBI" id="CHEBI:29973"/>
        <dbReference type="ChEBI" id="CHEBI:30011"/>
        <dbReference type="EC" id="3.5.1.44"/>
    </reaction>
</comment>
<gene>
    <name evidence="3" type="primary">cheD</name>
    <name evidence="4" type="ORF">SAMN04488026_105213</name>
</gene>
<dbReference type="EMBL" id="FNEK01000052">
    <property type="protein sequence ID" value="SDK74869.1"/>
    <property type="molecule type" value="Genomic_DNA"/>
</dbReference>
<organism evidence="4 5">
    <name type="scientific">Aliiruegeria lutimaris</name>
    <dbReference type="NCBI Taxonomy" id="571298"/>
    <lineage>
        <taxon>Bacteria</taxon>
        <taxon>Pseudomonadati</taxon>
        <taxon>Pseudomonadota</taxon>
        <taxon>Alphaproteobacteria</taxon>
        <taxon>Rhodobacterales</taxon>
        <taxon>Roseobacteraceae</taxon>
        <taxon>Aliiruegeria</taxon>
    </lineage>
</organism>
<keyword evidence="1 3" id="KW-0145">Chemotaxis</keyword>
<protein>
    <recommendedName>
        <fullName evidence="3">Probable chemoreceptor glutamine deamidase CheD</fullName>
        <ecNumber evidence="3">3.5.1.44</ecNumber>
    </recommendedName>
</protein>
<dbReference type="Proteomes" id="UP000199382">
    <property type="component" value="Unassembled WGS sequence"/>
</dbReference>
<evidence type="ECO:0000313" key="5">
    <source>
        <dbReference type="Proteomes" id="UP000199382"/>
    </source>
</evidence>
<dbReference type="Gene3D" id="3.30.1330.200">
    <property type="match status" value="1"/>
</dbReference>
<dbReference type="PANTHER" id="PTHR35147">
    <property type="entry name" value="CHEMORECEPTOR GLUTAMINE DEAMIDASE CHED-RELATED"/>
    <property type="match status" value="1"/>
</dbReference>
<evidence type="ECO:0000256" key="3">
    <source>
        <dbReference type="HAMAP-Rule" id="MF_01440"/>
    </source>
</evidence>
<dbReference type="PANTHER" id="PTHR35147:SF3">
    <property type="entry name" value="CHEMORECEPTOR GLUTAMINE DEAMIDASE CHED 1-RELATED"/>
    <property type="match status" value="1"/>
</dbReference>